<gene>
    <name evidence="7" type="ORF">GL267_10105</name>
</gene>
<evidence type="ECO:0000256" key="1">
    <source>
        <dbReference type="ARBA" id="ARBA00007074"/>
    </source>
</evidence>
<dbReference type="PANTHER" id="PTHR47053">
    <property type="entry name" value="MUREIN DD-ENDOPEPTIDASE MEPH-RELATED"/>
    <property type="match status" value="1"/>
</dbReference>
<dbReference type="PROSITE" id="PS51257">
    <property type="entry name" value="PROKAR_LIPOPROTEIN"/>
    <property type="match status" value="1"/>
</dbReference>
<dbReference type="InterPro" id="IPR000064">
    <property type="entry name" value="NLP_P60_dom"/>
</dbReference>
<comment type="similarity">
    <text evidence="1">Belongs to the peptidase C40 family.</text>
</comment>
<dbReference type="EMBL" id="WNJL01000035">
    <property type="protein sequence ID" value="NDU42975.1"/>
    <property type="molecule type" value="Genomic_DNA"/>
</dbReference>
<dbReference type="RefSeq" id="WP_163098194.1">
    <property type="nucleotide sequence ID" value="NZ_CP127523.1"/>
</dbReference>
<accession>A0A845UC72</accession>
<feature type="region of interest" description="Disordered" evidence="5">
    <location>
        <begin position="39"/>
        <end position="58"/>
    </location>
</feature>
<feature type="compositionally biased region" description="Low complexity" evidence="5">
    <location>
        <begin position="40"/>
        <end position="57"/>
    </location>
</feature>
<dbReference type="SUPFAM" id="SSF54001">
    <property type="entry name" value="Cysteine proteinases"/>
    <property type="match status" value="1"/>
</dbReference>
<dbReference type="GO" id="GO:0006508">
    <property type="term" value="P:proteolysis"/>
    <property type="evidence" value="ECO:0007669"/>
    <property type="project" value="UniProtKB-KW"/>
</dbReference>
<keyword evidence="3" id="KW-0378">Hydrolase</keyword>
<reference evidence="7" key="1">
    <citation type="submission" date="2019-11" db="EMBL/GenBank/DDBJ databases">
        <title>Acidithiobacillus ferrianus sp. nov.: a facultatively anaerobic and extremely acidophilic chemolithoautotroph.</title>
        <authorList>
            <person name="Norris P.R."/>
            <person name="Falagan C."/>
            <person name="Moya-Beltran A."/>
            <person name="Castro M."/>
            <person name="Quatrini R."/>
            <person name="Johnson D.B."/>
        </authorList>
    </citation>
    <scope>NUCLEOTIDE SEQUENCE [LARGE SCALE GENOMIC DNA]</scope>
    <source>
        <strain evidence="7">MG</strain>
    </source>
</reference>
<protein>
    <submittedName>
        <fullName evidence="7">NlpC/P60 family protein</fullName>
    </submittedName>
</protein>
<dbReference type="PANTHER" id="PTHR47053:SF1">
    <property type="entry name" value="MUREIN DD-ENDOPEPTIDASE MEPH-RELATED"/>
    <property type="match status" value="1"/>
</dbReference>
<evidence type="ECO:0000313" key="7">
    <source>
        <dbReference type="EMBL" id="NDU42975.1"/>
    </source>
</evidence>
<keyword evidence="4" id="KW-0788">Thiol protease</keyword>
<proteinExistence type="inferred from homology"/>
<evidence type="ECO:0000259" key="6">
    <source>
        <dbReference type="PROSITE" id="PS51935"/>
    </source>
</evidence>
<dbReference type="Gene3D" id="3.90.1720.10">
    <property type="entry name" value="endopeptidase domain like (from Nostoc punctiforme)"/>
    <property type="match status" value="1"/>
</dbReference>
<dbReference type="Pfam" id="PF00877">
    <property type="entry name" value="NLPC_P60"/>
    <property type="match status" value="1"/>
</dbReference>
<dbReference type="InterPro" id="IPR051202">
    <property type="entry name" value="Peptidase_C40"/>
</dbReference>
<sequence length="197" mass="20937">MGKTPVQNPKKVPPIDPVSRGGGFLLLLTLTLSGCATMTSPAEHSPASPSPGNASSAYDHHAEATTLDAVLVNAIAQIGKSYRWGGENPRTGFDCSGLIQYVLGRAGVSIPRTSFAQAAALPTVRVGRIRPGDLVFFNTMGQPFSHVGIYIGGDRFVSALNRQQGVAVQSLRAPYWAQRLDGVRRPMPAELLAMRTP</sequence>
<evidence type="ECO:0000256" key="4">
    <source>
        <dbReference type="ARBA" id="ARBA00022807"/>
    </source>
</evidence>
<dbReference type="PROSITE" id="PS51935">
    <property type="entry name" value="NLPC_P60"/>
    <property type="match status" value="1"/>
</dbReference>
<evidence type="ECO:0000256" key="2">
    <source>
        <dbReference type="ARBA" id="ARBA00022670"/>
    </source>
</evidence>
<organism evidence="7">
    <name type="scientific">Acidithiobacillus ferrianus</name>
    <dbReference type="NCBI Taxonomy" id="2678518"/>
    <lineage>
        <taxon>Bacteria</taxon>
        <taxon>Pseudomonadati</taxon>
        <taxon>Pseudomonadota</taxon>
        <taxon>Acidithiobacillia</taxon>
        <taxon>Acidithiobacillales</taxon>
        <taxon>Acidithiobacillaceae</taxon>
        <taxon>Acidithiobacillus</taxon>
    </lineage>
</organism>
<evidence type="ECO:0000256" key="3">
    <source>
        <dbReference type="ARBA" id="ARBA00022801"/>
    </source>
</evidence>
<dbReference type="InterPro" id="IPR038765">
    <property type="entry name" value="Papain-like_cys_pep_sf"/>
</dbReference>
<name>A0A845UC72_9PROT</name>
<feature type="domain" description="NlpC/P60" evidence="6">
    <location>
        <begin position="64"/>
        <end position="187"/>
    </location>
</feature>
<dbReference type="AlphaFoldDB" id="A0A845UC72"/>
<evidence type="ECO:0000256" key="5">
    <source>
        <dbReference type="SAM" id="MobiDB-lite"/>
    </source>
</evidence>
<comment type="caution">
    <text evidence="7">The sequence shown here is derived from an EMBL/GenBank/DDBJ whole genome shotgun (WGS) entry which is preliminary data.</text>
</comment>
<keyword evidence="2" id="KW-0645">Protease</keyword>
<dbReference type="GO" id="GO:0008234">
    <property type="term" value="F:cysteine-type peptidase activity"/>
    <property type="evidence" value="ECO:0007669"/>
    <property type="project" value="UniProtKB-KW"/>
</dbReference>